<accession>A0A6P1ZFB3</accession>
<dbReference type="Proteomes" id="UP000434052">
    <property type="component" value="Unassembled WGS sequence"/>
</dbReference>
<organism evidence="7 8">
    <name type="scientific">Oceanidesulfovibrio marinus</name>
    <dbReference type="NCBI Taxonomy" id="370038"/>
    <lineage>
        <taxon>Bacteria</taxon>
        <taxon>Pseudomonadati</taxon>
        <taxon>Thermodesulfobacteriota</taxon>
        <taxon>Desulfovibrionia</taxon>
        <taxon>Desulfovibrionales</taxon>
        <taxon>Desulfovibrionaceae</taxon>
        <taxon>Oceanidesulfovibrio</taxon>
    </lineage>
</organism>
<dbReference type="InterPro" id="IPR036373">
    <property type="entry name" value="Ribosomal_bL17_sf"/>
</dbReference>
<evidence type="ECO:0000256" key="3">
    <source>
        <dbReference type="ARBA" id="ARBA00023274"/>
    </source>
</evidence>
<dbReference type="RefSeq" id="WP_144306396.1">
    <property type="nucleotide sequence ID" value="NZ_QMIF01000012.1"/>
</dbReference>
<dbReference type="GO" id="GO:0006412">
    <property type="term" value="P:translation"/>
    <property type="evidence" value="ECO:0007669"/>
    <property type="project" value="UniProtKB-UniRule"/>
</dbReference>
<dbReference type="InterPro" id="IPR000456">
    <property type="entry name" value="Ribosomal_bL17"/>
</dbReference>
<reference evidence="7 8" key="1">
    <citation type="submission" date="2018-06" db="EMBL/GenBank/DDBJ databases">
        <title>Complete genome of Desulfovibrio marinus P48SEP.</title>
        <authorList>
            <person name="Crispim J.S."/>
            <person name="Vidigal P.M.P."/>
            <person name="Silva L.C.F."/>
            <person name="Araujo L.C."/>
            <person name="Laguardia C.N."/>
            <person name="Dias R.S."/>
            <person name="Sousa M.P."/>
            <person name="Paula S.O."/>
            <person name="Silva C."/>
        </authorList>
    </citation>
    <scope>NUCLEOTIDE SEQUENCE [LARGE SCALE GENOMIC DNA]</scope>
    <source>
        <strain evidence="7 8">P48SEP</strain>
    </source>
</reference>
<keyword evidence="3 4" id="KW-0687">Ribonucleoprotein</keyword>
<evidence type="ECO:0000313" key="7">
    <source>
        <dbReference type="EMBL" id="TVM32032.1"/>
    </source>
</evidence>
<evidence type="ECO:0000256" key="6">
    <source>
        <dbReference type="SAM" id="MobiDB-lite"/>
    </source>
</evidence>
<feature type="compositionally biased region" description="Acidic residues" evidence="6">
    <location>
        <begin position="155"/>
        <end position="185"/>
    </location>
</feature>
<dbReference type="FunFam" id="3.90.1030.10:FF:000001">
    <property type="entry name" value="50S ribosomal protein L17"/>
    <property type="match status" value="1"/>
</dbReference>
<dbReference type="HAMAP" id="MF_01368">
    <property type="entry name" value="Ribosomal_bL17"/>
    <property type="match status" value="1"/>
</dbReference>
<dbReference type="Pfam" id="PF01196">
    <property type="entry name" value="Ribosomal_L17"/>
    <property type="match status" value="1"/>
</dbReference>
<evidence type="ECO:0000256" key="1">
    <source>
        <dbReference type="ARBA" id="ARBA00008777"/>
    </source>
</evidence>
<protein>
    <recommendedName>
        <fullName evidence="4">Large ribosomal subunit protein bL17</fullName>
    </recommendedName>
</protein>
<sequence>MRHNKSGRRLGRTWAHRKAMFRNMARSLVTYGRIKTTEAKAKELRSVADKLITLALRNDLHARRQAYRVLENHQLVKKLFDEIGPRFVGVKGGYTRVVKLAVPRAGDCAPMAVIEFTRAAGEEPKPAKKKPAKAAKPAAPAPEAAPVEEAKAEAPVEETAAEAPAEEAAAEEAAPEAPAEEPAEGEEPKAEDKPAE</sequence>
<dbReference type="GO" id="GO:0003735">
    <property type="term" value="F:structural constituent of ribosome"/>
    <property type="evidence" value="ECO:0007669"/>
    <property type="project" value="InterPro"/>
</dbReference>
<evidence type="ECO:0000256" key="2">
    <source>
        <dbReference type="ARBA" id="ARBA00022980"/>
    </source>
</evidence>
<dbReference type="EMBL" id="QMIF01000012">
    <property type="protein sequence ID" value="TVM32032.1"/>
    <property type="molecule type" value="Genomic_DNA"/>
</dbReference>
<comment type="caution">
    <text evidence="7">The sequence shown here is derived from an EMBL/GenBank/DDBJ whole genome shotgun (WGS) entry which is preliminary data.</text>
</comment>
<comment type="subunit">
    <text evidence="4">Part of the 50S ribosomal subunit. Contacts protein L32.</text>
</comment>
<feature type="compositionally biased region" description="Low complexity" evidence="6">
    <location>
        <begin position="134"/>
        <end position="147"/>
    </location>
</feature>
<feature type="compositionally biased region" description="Basic and acidic residues" evidence="6">
    <location>
        <begin position="186"/>
        <end position="196"/>
    </location>
</feature>
<proteinExistence type="inferred from homology"/>
<dbReference type="PANTHER" id="PTHR14413:SF16">
    <property type="entry name" value="LARGE RIBOSOMAL SUBUNIT PROTEIN BL17M"/>
    <property type="match status" value="1"/>
</dbReference>
<dbReference type="SUPFAM" id="SSF64263">
    <property type="entry name" value="Prokaryotic ribosomal protein L17"/>
    <property type="match status" value="1"/>
</dbReference>
<evidence type="ECO:0000256" key="5">
    <source>
        <dbReference type="RuleBase" id="RU000660"/>
    </source>
</evidence>
<dbReference type="PANTHER" id="PTHR14413">
    <property type="entry name" value="RIBOSOMAL PROTEIN L17"/>
    <property type="match status" value="1"/>
</dbReference>
<keyword evidence="2 4" id="KW-0689">Ribosomal protein</keyword>
<feature type="region of interest" description="Disordered" evidence="6">
    <location>
        <begin position="121"/>
        <end position="196"/>
    </location>
</feature>
<comment type="similarity">
    <text evidence="1 4 5">Belongs to the bacterial ribosomal protein bL17 family.</text>
</comment>
<dbReference type="Gene3D" id="3.90.1030.10">
    <property type="entry name" value="Ribosomal protein L17"/>
    <property type="match status" value="1"/>
</dbReference>
<dbReference type="NCBIfam" id="TIGR00059">
    <property type="entry name" value="L17"/>
    <property type="match status" value="1"/>
</dbReference>
<gene>
    <name evidence="4" type="primary">rplQ</name>
    <name evidence="7" type="ORF">DQK91_15980</name>
</gene>
<dbReference type="AlphaFoldDB" id="A0A6P1ZFB3"/>
<evidence type="ECO:0000256" key="4">
    <source>
        <dbReference type="HAMAP-Rule" id="MF_01368"/>
    </source>
</evidence>
<name>A0A6P1ZFB3_9BACT</name>
<dbReference type="OrthoDB" id="9809073at2"/>
<dbReference type="GO" id="GO:0022625">
    <property type="term" value="C:cytosolic large ribosomal subunit"/>
    <property type="evidence" value="ECO:0007669"/>
    <property type="project" value="TreeGrafter"/>
</dbReference>
<evidence type="ECO:0000313" key="8">
    <source>
        <dbReference type="Proteomes" id="UP000434052"/>
    </source>
</evidence>